<dbReference type="Proteomes" id="UP001150238">
    <property type="component" value="Unassembled WGS sequence"/>
</dbReference>
<dbReference type="AlphaFoldDB" id="A0A9W9DCR0"/>
<organism evidence="1 2">
    <name type="scientific">Lentinula lateritia</name>
    <dbReference type="NCBI Taxonomy" id="40482"/>
    <lineage>
        <taxon>Eukaryota</taxon>
        <taxon>Fungi</taxon>
        <taxon>Dikarya</taxon>
        <taxon>Basidiomycota</taxon>
        <taxon>Agaricomycotina</taxon>
        <taxon>Agaricomycetes</taxon>
        <taxon>Agaricomycetidae</taxon>
        <taxon>Agaricales</taxon>
        <taxon>Marasmiineae</taxon>
        <taxon>Omphalotaceae</taxon>
        <taxon>Lentinula</taxon>
    </lineage>
</organism>
<sequence length="359" mass="40402">MYHDENPTSTLFDVWWPYIIQGSRFGEYDQLWSSNVNISSADKRLFPPAAMVAAQTMFAGRVNDTRYPGLQGRLIHDTTNLEMDSRLTPLSPAQVFFQPWVFPASSTNIGHHQVIMDIATQRNQSLLTDVNNSLGNLLNFTTSPDETSCFEDLCHAYIQAIGCTLTSQNLTATIDTQSRLLDPHTDVMQLEGPELPHDDHAWDEFTGIDRQFLLAFSPTSFYNNILTSDESDISIPLPVGNPEQILSKMLDGDLFSPFAGTSNSISNANSLVEFQGSLERLYASYLWNINRLCSPFDSLQPYWEYCGQYWDEPYSSADLVLELPLSTGLTIVFWRAIVSVLHEASSIGLSTTRIYRKLP</sequence>
<reference evidence="1" key="2">
    <citation type="journal article" date="2023" name="Proc. Natl. Acad. Sci. U.S.A.">
        <title>A global phylogenomic analysis of the shiitake genus Lentinula.</title>
        <authorList>
            <person name="Sierra-Patev S."/>
            <person name="Min B."/>
            <person name="Naranjo-Ortiz M."/>
            <person name="Looney B."/>
            <person name="Konkel Z."/>
            <person name="Slot J.C."/>
            <person name="Sakamoto Y."/>
            <person name="Steenwyk J.L."/>
            <person name="Rokas A."/>
            <person name="Carro J."/>
            <person name="Camarero S."/>
            <person name="Ferreira P."/>
            <person name="Molpeceres G."/>
            <person name="Ruiz-Duenas F.J."/>
            <person name="Serrano A."/>
            <person name="Henrissat B."/>
            <person name="Drula E."/>
            <person name="Hughes K.W."/>
            <person name="Mata J.L."/>
            <person name="Ishikawa N.K."/>
            <person name="Vargas-Isla R."/>
            <person name="Ushijima S."/>
            <person name="Smith C.A."/>
            <person name="Donoghue J."/>
            <person name="Ahrendt S."/>
            <person name="Andreopoulos W."/>
            <person name="He G."/>
            <person name="LaButti K."/>
            <person name="Lipzen A."/>
            <person name="Ng V."/>
            <person name="Riley R."/>
            <person name="Sandor L."/>
            <person name="Barry K."/>
            <person name="Martinez A.T."/>
            <person name="Xiao Y."/>
            <person name="Gibbons J.G."/>
            <person name="Terashima K."/>
            <person name="Grigoriev I.V."/>
            <person name="Hibbett D."/>
        </authorList>
    </citation>
    <scope>NUCLEOTIDE SEQUENCE</scope>
    <source>
        <strain evidence="1">Sp2 HRB7682 ss15</strain>
    </source>
</reference>
<protein>
    <submittedName>
        <fullName evidence="1">Uncharacterized protein</fullName>
    </submittedName>
</protein>
<comment type="caution">
    <text evidence="1">The sequence shown here is derived from an EMBL/GenBank/DDBJ whole genome shotgun (WGS) entry which is preliminary data.</text>
</comment>
<accession>A0A9W9DCR0</accession>
<gene>
    <name evidence="1" type="ORF">C8J55DRAFT_610306</name>
</gene>
<evidence type="ECO:0000313" key="1">
    <source>
        <dbReference type="EMBL" id="KAJ4463586.1"/>
    </source>
</evidence>
<dbReference type="EMBL" id="JANVFS010000069">
    <property type="protein sequence ID" value="KAJ4463586.1"/>
    <property type="molecule type" value="Genomic_DNA"/>
</dbReference>
<proteinExistence type="predicted"/>
<evidence type="ECO:0000313" key="2">
    <source>
        <dbReference type="Proteomes" id="UP001150238"/>
    </source>
</evidence>
<reference evidence="1" key="1">
    <citation type="submission" date="2022-08" db="EMBL/GenBank/DDBJ databases">
        <authorList>
            <consortium name="DOE Joint Genome Institute"/>
            <person name="Min B."/>
            <person name="Riley R."/>
            <person name="Sierra-Patev S."/>
            <person name="Naranjo-Ortiz M."/>
            <person name="Looney B."/>
            <person name="Konkel Z."/>
            <person name="Slot J.C."/>
            <person name="Sakamoto Y."/>
            <person name="Steenwyk J.L."/>
            <person name="Rokas A."/>
            <person name="Carro J."/>
            <person name="Camarero S."/>
            <person name="Ferreira P."/>
            <person name="Molpeceres G."/>
            <person name="Ruiz-Duenas F.J."/>
            <person name="Serrano A."/>
            <person name="Henrissat B."/>
            <person name="Drula E."/>
            <person name="Hughes K.W."/>
            <person name="Mata J.L."/>
            <person name="Ishikawa N.K."/>
            <person name="Vargas-Isla R."/>
            <person name="Ushijima S."/>
            <person name="Smith C.A."/>
            <person name="Ahrendt S."/>
            <person name="Andreopoulos W."/>
            <person name="He G."/>
            <person name="Labutti K."/>
            <person name="Lipzen A."/>
            <person name="Ng V."/>
            <person name="Sandor L."/>
            <person name="Barry K."/>
            <person name="Martinez A.T."/>
            <person name="Xiao Y."/>
            <person name="Gibbons J.G."/>
            <person name="Terashima K."/>
            <person name="Hibbett D.S."/>
            <person name="Grigoriev I.V."/>
        </authorList>
    </citation>
    <scope>NUCLEOTIDE SEQUENCE</scope>
    <source>
        <strain evidence="1">Sp2 HRB7682 ss15</strain>
    </source>
</reference>
<name>A0A9W9DCR0_9AGAR</name>